<dbReference type="Proteomes" id="UP001187471">
    <property type="component" value="Unassembled WGS sequence"/>
</dbReference>
<name>A0AA88UIG0_9ASTE</name>
<sequence length="453" mass="51663">MARTKRARTTKQGGKRSMAAARLSNLPDLILQYILRFHARKVRSSGRHTVKTYKDQQLNTIVLAQFIVVMITDKSKERLSDTCNMGLQAKKRLSPKKGETSGVRQWPDLPEQLLSLIARQSTLMQNLSFGGFTKAWRAAPRQCNPSENSPWLHPYPDINDGNGTINISHTFNIVFRRGVYSWYGRWPYQPPWKRFLGYSHGVLMAEEAVPSHLCLCNPVTNGQWRSPPPWNTHIPSRFSVLSLSPSESYDNCFMTVLTGISRPAFMLYRFGGPYEWIKQDCNLVDPYAPNQQYMQFTNAIGFNGKVYALSLQGTLVVIEHIDSQFKITASSSSRAVPSVSSKHFKEYLVQFDGEIFLIFLIFQKPINVADDVEVFRLQFPRLSWVKVKSLGEKALFAGAKTCMWVTASKVGCRSNCIYFSHHRGPGWSLYDMESGNISPEQSCLQDNFWMNNR</sequence>
<evidence type="ECO:0000259" key="1">
    <source>
        <dbReference type="Pfam" id="PF03478"/>
    </source>
</evidence>
<gene>
    <name evidence="2" type="ORF">RJ640_018533</name>
</gene>
<dbReference type="Pfam" id="PF03478">
    <property type="entry name" value="Beta-prop_KIB1-4"/>
    <property type="match status" value="1"/>
</dbReference>
<dbReference type="PANTHER" id="PTHR33127:SF69">
    <property type="entry name" value="OS09G0340800 PROTEIN"/>
    <property type="match status" value="1"/>
</dbReference>
<feature type="domain" description="KIB1-4 beta-propeller" evidence="1">
    <location>
        <begin position="193"/>
        <end position="423"/>
    </location>
</feature>
<protein>
    <recommendedName>
        <fullName evidence="1">KIB1-4 beta-propeller domain-containing protein</fullName>
    </recommendedName>
</protein>
<proteinExistence type="predicted"/>
<dbReference type="EMBL" id="JAVXUO010001352">
    <property type="protein sequence ID" value="KAK2983188.1"/>
    <property type="molecule type" value="Genomic_DNA"/>
</dbReference>
<dbReference type="PANTHER" id="PTHR33127">
    <property type="entry name" value="TRANSMEMBRANE PROTEIN"/>
    <property type="match status" value="1"/>
</dbReference>
<accession>A0AA88UIG0</accession>
<evidence type="ECO:0000313" key="3">
    <source>
        <dbReference type="Proteomes" id="UP001187471"/>
    </source>
</evidence>
<reference evidence="2" key="1">
    <citation type="submission" date="2022-12" db="EMBL/GenBank/DDBJ databases">
        <title>Draft genome assemblies for two species of Escallonia (Escalloniales).</title>
        <authorList>
            <person name="Chanderbali A."/>
            <person name="Dervinis C."/>
            <person name="Anghel I."/>
            <person name="Soltis D."/>
            <person name="Soltis P."/>
            <person name="Zapata F."/>
        </authorList>
    </citation>
    <scope>NUCLEOTIDE SEQUENCE</scope>
    <source>
        <strain evidence="2">UCBG92.1500</strain>
        <tissue evidence="2">Leaf</tissue>
    </source>
</reference>
<dbReference type="InterPro" id="IPR005174">
    <property type="entry name" value="KIB1-4_b-propeller"/>
</dbReference>
<organism evidence="2 3">
    <name type="scientific">Escallonia rubra</name>
    <dbReference type="NCBI Taxonomy" id="112253"/>
    <lineage>
        <taxon>Eukaryota</taxon>
        <taxon>Viridiplantae</taxon>
        <taxon>Streptophyta</taxon>
        <taxon>Embryophyta</taxon>
        <taxon>Tracheophyta</taxon>
        <taxon>Spermatophyta</taxon>
        <taxon>Magnoliopsida</taxon>
        <taxon>eudicotyledons</taxon>
        <taxon>Gunneridae</taxon>
        <taxon>Pentapetalae</taxon>
        <taxon>asterids</taxon>
        <taxon>campanulids</taxon>
        <taxon>Escalloniales</taxon>
        <taxon>Escalloniaceae</taxon>
        <taxon>Escallonia</taxon>
    </lineage>
</organism>
<evidence type="ECO:0000313" key="2">
    <source>
        <dbReference type="EMBL" id="KAK2983188.1"/>
    </source>
</evidence>
<keyword evidence="3" id="KW-1185">Reference proteome</keyword>
<dbReference type="AlphaFoldDB" id="A0AA88UIG0"/>
<comment type="caution">
    <text evidence="2">The sequence shown here is derived from an EMBL/GenBank/DDBJ whole genome shotgun (WGS) entry which is preliminary data.</text>
</comment>